<proteinExistence type="predicted"/>
<dbReference type="PROSITE" id="PS51257">
    <property type="entry name" value="PROKAR_LIPOPROTEIN"/>
    <property type="match status" value="1"/>
</dbReference>
<sequence>MSRSARCLVVLLASLAVMTGVLTGCSPASAADALQRPAKDVSSAIRAASLAVDLRMEDSTTAAASSTAVDDMLGEVESATHEVHGVKAPLEDECAVRNDLLASFSTISRALLHARDVLGAPAIGPGEGQSQLSAVREELRVATGQLDRLMAKAGIQ</sequence>
<keyword evidence="3" id="KW-1185">Reference proteome</keyword>
<reference evidence="2 3" key="1">
    <citation type="journal article" date="2024" name="Appl. Microbiol. Biotechnol.">
        <title>Biosynthetic gene clusters with biotechnological applications in novel Antarctic isolates from Actinomycetota.</title>
        <authorList>
            <person name="Bruna P."/>
            <person name="Nunez-Montero K."/>
            <person name="Contreras M.J."/>
            <person name="Leal K."/>
            <person name="Garcia M."/>
            <person name="Abanto M."/>
            <person name="Barrientos L."/>
        </authorList>
    </citation>
    <scope>NUCLEOTIDE SEQUENCE [LARGE SCALE GENOMIC DNA]</scope>
    <source>
        <strain evidence="2 3">Se16.17</strain>
    </source>
</reference>
<evidence type="ECO:0008006" key="4">
    <source>
        <dbReference type="Google" id="ProtNLM"/>
    </source>
</evidence>
<dbReference type="EMBL" id="JBBMFV010000004">
    <property type="protein sequence ID" value="MEO3941733.1"/>
    <property type="molecule type" value="Genomic_DNA"/>
</dbReference>
<evidence type="ECO:0000313" key="2">
    <source>
        <dbReference type="EMBL" id="MEO3941733.1"/>
    </source>
</evidence>
<comment type="caution">
    <text evidence="2">The sequence shown here is derived from an EMBL/GenBank/DDBJ whole genome shotgun (WGS) entry which is preliminary data.</text>
</comment>
<protein>
    <recommendedName>
        <fullName evidence="4">Lipoprotein</fullName>
    </recommendedName>
</protein>
<organism evidence="2 3">
    <name type="scientific">Paenarthrobacter nicotinovorans</name>
    <name type="common">Arthrobacter nicotinovorans</name>
    <dbReference type="NCBI Taxonomy" id="29320"/>
    <lineage>
        <taxon>Bacteria</taxon>
        <taxon>Bacillati</taxon>
        <taxon>Actinomycetota</taxon>
        <taxon>Actinomycetes</taxon>
        <taxon>Micrococcales</taxon>
        <taxon>Micrococcaceae</taxon>
        <taxon>Paenarthrobacter</taxon>
    </lineage>
</organism>
<feature type="signal peptide" evidence="1">
    <location>
        <begin position="1"/>
        <end position="30"/>
    </location>
</feature>
<evidence type="ECO:0000256" key="1">
    <source>
        <dbReference type="SAM" id="SignalP"/>
    </source>
</evidence>
<keyword evidence="1" id="KW-0732">Signal</keyword>
<evidence type="ECO:0000313" key="3">
    <source>
        <dbReference type="Proteomes" id="UP001448614"/>
    </source>
</evidence>
<dbReference type="Proteomes" id="UP001448614">
    <property type="component" value="Unassembled WGS sequence"/>
</dbReference>
<accession>A0ABV0GT08</accession>
<name>A0ABV0GT08_PAENI</name>
<feature type="chain" id="PRO_5045885398" description="Lipoprotein" evidence="1">
    <location>
        <begin position="31"/>
        <end position="156"/>
    </location>
</feature>
<dbReference type="RefSeq" id="WP_347782627.1">
    <property type="nucleotide sequence ID" value="NZ_JBBMFV010000004.1"/>
</dbReference>
<gene>
    <name evidence="2" type="ORF">V3C41_11700</name>
</gene>